<dbReference type="Proteomes" id="UP000320762">
    <property type="component" value="Unassembled WGS sequence"/>
</dbReference>
<comment type="caution">
    <text evidence="3">The sequence shown here is derived from an EMBL/GenBank/DDBJ whole genome shotgun (WGS) entry which is preliminary data.</text>
</comment>
<evidence type="ECO:0000256" key="1">
    <source>
        <dbReference type="SAM" id="MobiDB-lite"/>
    </source>
</evidence>
<organism evidence="3 4">
    <name type="scientific">Schizophyllum amplum</name>
    <dbReference type="NCBI Taxonomy" id="97359"/>
    <lineage>
        <taxon>Eukaryota</taxon>
        <taxon>Fungi</taxon>
        <taxon>Dikarya</taxon>
        <taxon>Basidiomycota</taxon>
        <taxon>Agaricomycotina</taxon>
        <taxon>Agaricomycetes</taxon>
        <taxon>Agaricomycetidae</taxon>
        <taxon>Agaricales</taxon>
        <taxon>Schizophyllaceae</taxon>
        <taxon>Schizophyllum</taxon>
    </lineage>
</organism>
<proteinExistence type="predicted"/>
<accession>A0A550C6X7</accession>
<dbReference type="InterPro" id="IPR013922">
    <property type="entry name" value="Cyclin_PHO80-like"/>
</dbReference>
<feature type="region of interest" description="Disordered" evidence="1">
    <location>
        <begin position="178"/>
        <end position="205"/>
    </location>
</feature>
<dbReference type="GO" id="GO:0019901">
    <property type="term" value="F:protein kinase binding"/>
    <property type="evidence" value="ECO:0007669"/>
    <property type="project" value="InterPro"/>
</dbReference>
<sequence length="298" mass="32788">MQSFSSRAPSMSQRPLRVPVHHASQVDPRLHSPALMQILAHGIDDELIAQLTDAAQELVDATVGRSDVFEFIYDTVLYSHVQAAVVRVALAYLERAHDFHFSGSYPWRACNAALGALVVAAKYTGDAPPKNEHWARYADVDPRGVTQAERAMLAALHFNLAITADDLLVDRWPPSGAVPGLDPHRAHSPASESTSAGPTTPETAYQQAPPLLNAQRELRQMFSLQPQQRKNSASCRSAVAAASPVEAQPSAELRQRAPLGWFDASEEEGNWHWVCDDSLEGCLDRAPSWTRQYHIQSQ</sequence>
<dbReference type="AlphaFoldDB" id="A0A550C6X7"/>
<feature type="domain" description="Cyclin N-terminal" evidence="2">
    <location>
        <begin position="63"/>
        <end position="160"/>
    </location>
</feature>
<name>A0A550C6X7_9AGAR</name>
<dbReference type="InterPro" id="IPR006671">
    <property type="entry name" value="Cyclin_N"/>
</dbReference>
<dbReference type="Gene3D" id="1.10.472.10">
    <property type="entry name" value="Cyclin-like"/>
    <property type="match status" value="1"/>
</dbReference>
<dbReference type="PANTHER" id="PTHR15615">
    <property type="match status" value="1"/>
</dbReference>
<evidence type="ECO:0000313" key="4">
    <source>
        <dbReference type="Proteomes" id="UP000320762"/>
    </source>
</evidence>
<feature type="compositionally biased region" description="Polar residues" evidence="1">
    <location>
        <begin position="190"/>
        <end position="205"/>
    </location>
</feature>
<dbReference type="GO" id="GO:0005634">
    <property type="term" value="C:nucleus"/>
    <property type="evidence" value="ECO:0007669"/>
    <property type="project" value="TreeGrafter"/>
</dbReference>
<dbReference type="STRING" id="97359.A0A550C6X7"/>
<dbReference type="Pfam" id="PF00134">
    <property type="entry name" value="Cyclin_N"/>
    <property type="match status" value="1"/>
</dbReference>
<reference evidence="3 4" key="1">
    <citation type="journal article" date="2019" name="New Phytol.">
        <title>Comparative genomics reveals unique wood-decay strategies and fruiting body development in the Schizophyllaceae.</title>
        <authorList>
            <person name="Almasi E."/>
            <person name="Sahu N."/>
            <person name="Krizsan K."/>
            <person name="Balint B."/>
            <person name="Kovacs G.M."/>
            <person name="Kiss B."/>
            <person name="Cseklye J."/>
            <person name="Drula E."/>
            <person name="Henrissat B."/>
            <person name="Nagy I."/>
            <person name="Chovatia M."/>
            <person name="Adam C."/>
            <person name="LaButti K."/>
            <person name="Lipzen A."/>
            <person name="Riley R."/>
            <person name="Grigoriev I.V."/>
            <person name="Nagy L.G."/>
        </authorList>
    </citation>
    <scope>NUCLEOTIDE SEQUENCE [LARGE SCALE GENOMIC DNA]</scope>
    <source>
        <strain evidence="3 4">NL-1724</strain>
    </source>
</reference>
<dbReference type="InterPro" id="IPR036915">
    <property type="entry name" value="Cyclin-like_sf"/>
</dbReference>
<dbReference type="GO" id="GO:0000307">
    <property type="term" value="C:cyclin-dependent protein kinase holoenzyme complex"/>
    <property type="evidence" value="ECO:0007669"/>
    <property type="project" value="TreeGrafter"/>
</dbReference>
<keyword evidence="4" id="KW-1185">Reference proteome</keyword>
<dbReference type="SUPFAM" id="SSF47954">
    <property type="entry name" value="Cyclin-like"/>
    <property type="match status" value="1"/>
</dbReference>
<evidence type="ECO:0000313" key="3">
    <source>
        <dbReference type="EMBL" id="TRM60466.1"/>
    </source>
</evidence>
<dbReference type="PANTHER" id="PTHR15615:SF10">
    <property type="entry name" value="PHO85 CYCLIN-2-RELATED"/>
    <property type="match status" value="1"/>
</dbReference>
<dbReference type="EMBL" id="VDMD01000022">
    <property type="protein sequence ID" value="TRM60466.1"/>
    <property type="molecule type" value="Genomic_DNA"/>
</dbReference>
<gene>
    <name evidence="3" type="ORF">BD626DRAFT_133143</name>
</gene>
<dbReference type="OrthoDB" id="10393917at2759"/>
<evidence type="ECO:0000259" key="2">
    <source>
        <dbReference type="Pfam" id="PF00134"/>
    </source>
</evidence>
<protein>
    <recommendedName>
        <fullName evidence="2">Cyclin N-terminal domain-containing protein</fullName>
    </recommendedName>
</protein>
<dbReference type="GO" id="GO:0016538">
    <property type="term" value="F:cyclin-dependent protein serine/threonine kinase regulator activity"/>
    <property type="evidence" value="ECO:0007669"/>
    <property type="project" value="TreeGrafter"/>
</dbReference>